<dbReference type="PROSITE" id="PS51011">
    <property type="entry name" value="ARID"/>
    <property type="match status" value="1"/>
</dbReference>
<dbReference type="InterPro" id="IPR016024">
    <property type="entry name" value="ARM-type_fold"/>
</dbReference>
<dbReference type="GO" id="GO:0006325">
    <property type="term" value="P:chromatin organization"/>
    <property type="evidence" value="ECO:0007669"/>
    <property type="project" value="UniProtKB-KW"/>
</dbReference>
<dbReference type="EMBL" id="KN847522">
    <property type="protein sequence ID" value="KIV93166.1"/>
    <property type="molecule type" value="Genomic_DNA"/>
</dbReference>
<evidence type="ECO:0000313" key="9">
    <source>
        <dbReference type="Proteomes" id="UP000054302"/>
    </source>
</evidence>
<feature type="compositionally biased region" description="Basic and acidic residues" evidence="5">
    <location>
        <begin position="152"/>
        <end position="179"/>
    </location>
</feature>
<keyword evidence="4" id="KW-0539">Nucleus</keyword>
<evidence type="ECO:0000259" key="6">
    <source>
        <dbReference type="PROSITE" id="PS51011"/>
    </source>
</evidence>
<name>A0A0D1XY53_EXOME</name>
<evidence type="ECO:0000256" key="4">
    <source>
        <dbReference type="ARBA" id="ARBA00023242"/>
    </source>
</evidence>
<feature type="region of interest" description="Disordered" evidence="5">
    <location>
        <begin position="131"/>
        <end position="237"/>
    </location>
</feature>
<evidence type="ECO:0000256" key="5">
    <source>
        <dbReference type="SAM" id="MobiDB-lite"/>
    </source>
</evidence>
<keyword evidence="2" id="KW-0805">Transcription regulation</keyword>
<dbReference type="SMART" id="SM00501">
    <property type="entry name" value="BRIGHT"/>
    <property type="match status" value="1"/>
</dbReference>
<feature type="domain" description="RFX-type winged-helix" evidence="7">
    <location>
        <begin position="639"/>
        <end position="711"/>
    </location>
</feature>
<dbReference type="CDD" id="cd16100">
    <property type="entry name" value="ARID"/>
    <property type="match status" value="1"/>
</dbReference>
<protein>
    <recommendedName>
        <fullName evidence="10">ARID domain-containing protein</fullName>
    </recommendedName>
</protein>
<dbReference type="InterPro" id="IPR001606">
    <property type="entry name" value="ARID_dom"/>
</dbReference>
<dbReference type="GO" id="GO:0016586">
    <property type="term" value="C:RSC-type complex"/>
    <property type="evidence" value="ECO:0007669"/>
    <property type="project" value="TreeGrafter"/>
</dbReference>
<dbReference type="VEuPathDB" id="FungiDB:PV10_04404"/>
<feature type="compositionally biased region" description="Polar residues" evidence="5">
    <location>
        <begin position="217"/>
        <end position="234"/>
    </location>
</feature>
<dbReference type="InterPro" id="IPR036431">
    <property type="entry name" value="ARID_dom_sf"/>
</dbReference>
<dbReference type="PANTHER" id="PTHR22970:SF14">
    <property type="entry name" value="AT-RICH INTERACTIVE DOMAIN-CONTAINING PROTEIN 2"/>
    <property type="match status" value="1"/>
</dbReference>
<dbReference type="HOGENOM" id="CLU_008152_1_0_1"/>
<dbReference type="PANTHER" id="PTHR22970">
    <property type="entry name" value="AT-RICH INTERACTIVE DOMAIN-CONTAINING PROTEIN 2"/>
    <property type="match status" value="1"/>
</dbReference>
<dbReference type="Proteomes" id="UP000054302">
    <property type="component" value="Unassembled WGS sequence"/>
</dbReference>
<accession>A0A0D1XY53</accession>
<dbReference type="SMART" id="SM01014">
    <property type="entry name" value="ARID"/>
    <property type="match status" value="1"/>
</dbReference>
<dbReference type="Pfam" id="PF01388">
    <property type="entry name" value="ARID"/>
    <property type="match status" value="1"/>
</dbReference>
<dbReference type="GeneID" id="27322249"/>
<dbReference type="Gene3D" id="3.30.160.60">
    <property type="entry name" value="Classic Zinc Finger"/>
    <property type="match status" value="1"/>
</dbReference>
<keyword evidence="1" id="KW-0156">Chromatin regulator</keyword>
<dbReference type="STRING" id="212818.A0A0D1XY53"/>
<dbReference type="OMA" id="DKYKFDS"/>
<evidence type="ECO:0000313" key="8">
    <source>
        <dbReference type="EMBL" id="KIV93166.1"/>
    </source>
</evidence>
<sequence length="940" mass="106698">MPPPLGTILEDEDEFLKDVAAFHEKRGTSFDREGRVSGRPVSLHKLYKLVMDRGGYDALSAERMQWRTLVKEFGFGKAHEAVMTFQLKSVYYKNLAAYEIVTYWGEEPPPREILEDISAKGGDLRSRTLQNFLPPASRDVGNDSTMVESTDQAEHTDEPITPKRERLDSEKQEIEKNGSEEPGSASRYSTRQLRQDPKRTQMFQPDTAPTRARNVRATDSPSTPIVAPSQTLHMNGTDDPRNPSFDWFENYKPKDSIPLTLRPHITPGNNPTEFANRKNQARAQAHPAPPPDIHLPLRPFLQHQMSGPNIYLRCLYGLRSGIEEEQKFALHHLVKVSYERGDKYKFEGFPFLAESLLEKALEITELVYGIKFEISYDEVDNNAPINTLNAAFGTRNLLENMRLLAPVINNDGEVESAKFSEKLERLKETALVLRNMVILEENAIFLSKFPLFKDYLVVAVSLPDQPRLAEFRQSVLETAEQVTSYWPLKAEDPLYCALIPHLESTDRGALLSSLRAINRMGIMTPEPHHIRNVPLSSIERLLSLILLESDNDLLEAALTFLYELTATYENNVELLSGGNHLLSSIIPRLVQLLSFQAVSVVEKILAAPVPDKIPIPAQVPTVPAELYQEMLNYREPERSSKWLQCCFEESPSDDITQIQIWQAYQSTFLGNTPLAAADFIKNVSSTFATAQAQVINGPQPRFIIKGIRPRRVLVGFQRQLQYFKCLWEVTRPESAEAVGHHGAKKTCDQWKVSRENLWHHILTDHLKISRTPDGRFDNSGSVPRKCRWTSCSRDETFTKASDIGSHIRVHIPKSPEDMAEVILELANLGKKPERPGTQHAYQYTAMDASQQNSPCGIAWLSVMVLRNLARFANKQGKPFERDGVPLINQLFGGHMYALFNVVGVNRTLREWVGDLVFLIEQGEREHNKGLKRERDFDEDD</sequence>
<gene>
    <name evidence="8" type="ORF">PV10_04404</name>
</gene>
<keyword evidence="9" id="KW-1185">Reference proteome</keyword>
<dbReference type="PROSITE" id="PS51526">
    <property type="entry name" value="RFX_DBD"/>
    <property type="match status" value="1"/>
</dbReference>
<dbReference type="Gene3D" id="1.10.150.60">
    <property type="entry name" value="ARID DNA-binding domain"/>
    <property type="match status" value="1"/>
</dbReference>
<dbReference type="GO" id="GO:0003677">
    <property type="term" value="F:DNA binding"/>
    <property type="evidence" value="ECO:0007669"/>
    <property type="project" value="InterPro"/>
</dbReference>
<organism evidence="8 9">
    <name type="scientific">Exophiala mesophila</name>
    <name type="common">Black yeast-like fungus</name>
    <dbReference type="NCBI Taxonomy" id="212818"/>
    <lineage>
        <taxon>Eukaryota</taxon>
        <taxon>Fungi</taxon>
        <taxon>Dikarya</taxon>
        <taxon>Ascomycota</taxon>
        <taxon>Pezizomycotina</taxon>
        <taxon>Eurotiomycetes</taxon>
        <taxon>Chaetothyriomycetidae</taxon>
        <taxon>Chaetothyriales</taxon>
        <taxon>Herpotrichiellaceae</taxon>
        <taxon>Exophiala</taxon>
    </lineage>
</organism>
<evidence type="ECO:0000259" key="7">
    <source>
        <dbReference type="PROSITE" id="PS51526"/>
    </source>
</evidence>
<dbReference type="RefSeq" id="XP_016224740.1">
    <property type="nucleotide sequence ID" value="XM_016368952.1"/>
</dbReference>
<dbReference type="InterPro" id="IPR052406">
    <property type="entry name" value="Chromatin_Remodeling_Comp"/>
</dbReference>
<dbReference type="AlphaFoldDB" id="A0A0D1XY53"/>
<dbReference type="SUPFAM" id="SSF46774">
    <property type="entry name" value="ARID-like"/>
    <property type="match status" value="1"/>
</dbReference>
<proteinExistence type="predicted"/>
<dbReference type="OrthoDB" id="338531at2759"/>
<evidence type="ECO:0008006" key="10">
    <source>
        <dbReference type="Google" id="ProtNLM"/>
    </source>
</evidence>
<keyword evidence="3" id="KW-0804">Transcription</keyword>
<dbReference type="InterPro" id="IPR003150">
    <property type="entry name" value="DNA-bd_RFX"/>
</dbReference>
<evidence type="ECO:0000256" key="1">
    <source>
        <dbReference type="ARBA" id="ARBA00022853"/>
    </source>
</evidence>
<reference evidence="8 9" key="1">
    <citation type="submission" date="2015-01" db="EMBL/GenBank/DDBJ databases">
        <title>The Genome Sequence of Exophiala mesophila CBS40295.</title>
        <authorList>
            <consortium name="The Broad Institute Genomics Platform"/>
            <person name="Cuomo C."/>
            <person name="de Hoog S."/>
            <person name="Gorbushina A."/>
            <person name="Stielow B."/>
            <person name="Teixiera M."/>
            <person name="Abouelleil A."/>
            <person name="Chapman S.B."/>
            <person name="Priest M."/>
            <person name="Young S.K."/>
            <person name="Wortman J."/>
            <person name="Nusbaum C."/>
            <person name="Birren B."/>
        </authorList>
    </citation>
    <scope>NUCLEOTIDE SEQUENCE [LARGE SCALE GENOMIC DNA]</scope>
    <source>
        <strain evidence="8 9">CBS 40295</strain>
    </source>
</reference>
<evidence type="ECO:0000256" key="2">
    <source>
        <dbReference type="ARBA" id="ARBA00023015"/>
    </source>
</evidence>
<feature type="domain" description="ARID" evidence="6">
    <location>
        <begin position="9"/>
        <end position="103"/>
    </location>
</feature>
<dbReference type="GO" id="GO:0006355">
    <property type="term" value="P:regulation of DNA-templated transcription"/>
    <property type="evidence" value="ECO:0007669"/>
    <property type="project" value="InterPro"/>
</dbReference>
<evidence type="ECO:0000256" key="3">
    <source>
        <dbReference type="ARBA" id="ARBA00023163"/>
    </source>
</evidence>
<dbReference type="SUPFAM" id="SSF48371">
    <property type="entry name" value="ARM repeat"/>
    <property type="match status" value="1"/>
</dbReference>